<organism evidence="8 9">
    <name type="scientific">Paenibacillus odorifer</name>
    <dbReference type="NCBI Taxonomy" id="189426"/>
    <lineage>
        <taxon>Bacteria</taxon>
        <taxon>Bacillati</taxon>
        <taxon>Bacillota</taxon>
        <taxon>Bacilli</taxon>
        <taxon>Bacillales</taxon>
        <taxon>Paenibacillaceae</taxon>
        <taxon>Paenibacillus</taxon>
    </lineage>
</organism>
<feature type="active site" description="Tele-phosphohistidine intermediate" evidence="5">
    <location>
        <position position="75"/>
    </location>
</feature>
<keyword evidence="2" id="KW-0762">Sugar transport</keyword>
<evidence type="ECO:0000256" key="2">
    <source>
        <dbReference type="ARBA" id="ARBA00022597"/>
    </source>
</evidence>
<keyword evidence="3" id="KW-0808">Transferase</keyword>
<dbReference type="Pfam" id="PF02255">
    <property type="entry name" value="PTS_IIA"/>
    <property type="match status" value="1"/>
</dbReference>
<dbReference type="Proteomes" id="UP000187465">
    <property type="component" value="Unassembled WGS sequence"/>
</dbReference>
<comment type="caution">
    <text evidence="8">The sequence shown here is derived from an EMBL/GenBank/DDBJ whole genome shotgun (WGS) entry which is preliminary data.</text>
</comment>
<keyword evidence="4" id="KW-0598">Phosphotransferase system</keyword>
<feature type="modified residue" description="Phosphohistidine; by HPr" evidence="7">
    <location>
        <position position="75"/>
    </location>
</feature>
<dbReference type="Gene3D" id="1.20.58.80">
    <property type="entry name" value="Phosphotransferase system, lactose/cellobiose-type IIA subunit"/>
    <property type="match status" value="1"/>
</dbReference>
<dbReference type="InterPro" id="IPR036542">
    <property type="entry name" value="PTS_IIA_lac/cel_sf"/>
</dbReference>
<feature type="binding site" evidence="6">
    <location>
        <position position="78"/>
    </location>
    <ligand>
        <name>Mg(2+)</name>
        <dbReference type="ChEBI" id="CHEBI:18420"/>
        <note>ligand shared between all trimeric partners</note>
    </ligand>
</feature>
<evidence type="ECO:0000256" key="3">
    <source>
        <dbReference type="ARBA" id="ARBA00022679"/>
    </source>
</evidence>
<dbReference type="PROSITE" id="PS51095">
    <property type="entry name" value="PTS_EIIA_TYPE_3"/>
    <property type="match status" value="1"/>
</dbReference>
<gene>
    <name evidence="8" type="ORF">BJP51_25730</name>
</gene>
<evidence type="ECO:0000256" key="4">
    <source>
        <dbReference type="ARBA" id="ARBA00022683"/>
    </source>
</evidence>
<comment type="cofactor">
    <cofactor evidence="6">
        <name>Mg(2+)</name>
        <dbReference type="ChEBI" id="CHEBI:18420"/>
    </cofactor>
    <text evidence="6">Binds 1 Mg(2+) ion per trimer.</text>
</comment>
<evidence type="ECO:0000313" key="8">
    <source>
        <dbReference type="EMBL" id="OMD27057.1"/>
    </source>
</evidence>
<dbReference type="RefSeq" id="WP_036683295.1">
    <property type="nucleotide sequence ID" value="NZ_MKQP01000038.1"/>
</dbReference>
<evidence type="ECO:0000256" key="1">
    <source>
        <dbReference type="ARBA" id="ARBA00022448"/>
    </source>
</evidence>
<dbReference type="PIRSF" id="PIRSF000699">
    <property type="entry name" value="PTS_IILac_III"/>
    <property type="match status" value="1"/>
</dbReference>
<protein>
    <submittedName>
        <fullName evidence="8">PTS lactose/cellobiose transporter subunit IIA</fullName>
    </submittedName>
</protein>
<proteinExistence type="predicted"/>
<evidence type="ECO:0000256" key="5">
    <source>
        <dbReference type="PIRSR" id="PIRSR000699-1"/>
    </source>
</evidence>
<dbReference type="PANTHER" id="PTHR34382">
    <property type="entry name" value="PTS SYSTEM N,N'-DIACETYLCHITOBIOSE-SPECIFIC EIIA COMPONENT"/>
    <property type="match status" value="1"/>
</dbReference>
<dbReference type="EMBL" id="MKQP01000038">
    <property type="protein sequence ID" value="OMD27057.1"/>
    <property type="molecule type" value="Genomic_DNA"/>
</dbReference>
<dbReference type="AlphaFoldDB" id="A0A1R0X277"/>
<evidence type="ECO:0000313" key="9">
    <source>
        <dbReference type="Proteomes" id="UP000187465"/>
    </source>
</evidence>
<dbReference type="GO" id="GO:0046872">
    <property type="term" value="F:metal ion binding"/>
    <property type="evidence" value="ECO:0007669"/>
    <property type="project" value="UniProtKB-KW"/>
</dbReference>
<dbReference type="SUPFAM" id="SSF46973">
    <property type="entry name" value="Enzyme IIa from lactose specific PTS, IIa-lac"/>
    <property type="match status" value="1"/>
</dbReference>
<keyword evidence="1" id="KW-0813">Transport</keyword>
<dbReference type="InterPro" id="IPR003188">
    <property type="entry name" value="PTS_IIA_lac/cel"/>
</dbReference>
<keyword evidence="6" id="KW-0460">Magnesium</keyword>
<dbReference type="GO" id="GO:0009401">
    <property type="term" value="P:phosphoenolpyruvate-dependent sugar phosphotransferase system"/>
    <property type="evidence" value="ECO:0007669"/>
    <property type="project" value="UniProtKB-KW"/>
</dbReference>
<accession>A0A1R0X277</accession>
<name>A0A1R0X277_9BACL</name>
<keyword evidence="6" id="KW-0479">Metal-binding</keyword>
<dbReference type="PANTHER" id="PTHR34382:SF7">
    <property type="entry name" value="PTS SYSTEM N,N'-DIACETYLCHITOBIOSE-SPECIFIC EIIA COMPONENT"/>
    <property type="match status" value="1"/>
</dbReference>
<dbReference type="CDD" id="cd00215">
    <property type="entry name" value="PTS_IIA_lac"/>
    <property type="match status" value="1"/>
</dbReference>
<dbReference type="GO" id="GO:0016740">
    <property type="term" value="F:transferase activity"/>
    <property type="evidence" value="ECO:0007669"/>
    <property type="project" value="UniProtKB-KW"/>
</dbReference>
<evidence type="ECO:0000256" key="7">
    <source>
        <dbReference type="PROSITE-ProRule" id="PRU00418"/>
    </source>
</evidence>
<sequence length="112" mass="12355">MDYEQTIMQIIASSGEARSLSLKAVRTARAGNLEEAGEMIKNAKTSLTKAHKVQTGLIQAEGRGEKTKITLLMIHAQDHLMNALTVRELAVELIEEIKERKALELELKGSVN</sequence>
<reference evidence="8 9" key="1">
    <citation type="submission" date="2016-10" db="EMBL/GenBank/DDBJ databases">
        <title>Paenibacillus species isolates.</title>
        <authorList>
            <person name="Beno S.M."/>
        </authorList>
    </citation>
    <scope>NUCLEOTIDE SEQUENCE [LARGE SCALE GENOMIC DNA]</scope>
    <source>
        <strain evidence="8 9">FSL H7-0604</strain>
    </source>
</reference>
<evidence type="ECO:0000256" key="6">
    <source>
        <dbReference type="PIRSR" id="PIRSR000699-2"/>
    </source>
</evidence>